<dbReference type="GO" id="GO:0003841">
    <property type="term" value="F:1-acylglycerol-3-phosphate O-acyltransferase activity"/>
    <property type="evidence" value="ECO:0007669"/>
    <property type="project" value="TreeGrafter"/>
</dbReference>
<dbReference type="RefSeq" id="WP_168775018.1">
    <property type="nucleotide sequence ID" value="NZ_JAABNR010000010.1"/>
</dbReference>
<reference evidence="5" key="1">
    <citation type="submission" date="2020-01" db="EMBL/GenBank/DDBJ databases">
        <authorList>
            <person name="Chen W.-M."/>
        </authorList>
    </citation>
    <scope>NUCLEOTIDE SEQUENCE</scope>
    <source>
        <strain evidence="5">CYK-10</strain>
    </source>
</reference>
<keyword evidence="2" id="KW-0808">Transferase</keyword>
<dbReference type="SMART" id="SM00563">
    <property type="entry name" value="PlsC"/>
    <property type="match status" value="1"/>
</dbReference>
<evidence type="ECO:0000256" key="2">
    <source>
        <dbReference type="ARBA" id="ARBA00022679"/>
    </source>
</evidence>
<sequence>MRWLLSLFFIVQMYVALAVVALGFGIPALIDRRAAFLAIHVYCHYVRWSAKVLVGLRSEVRGEVPQGEVLIASKHQSFFDIILLASALPRPKFIMKRELLYTPFIGFYGLRTGCIPVNRGKRGAAIAKMKQDVMASPVKGQLIIFPQGTRVAPGAELPYKVGAGLLYDQLEQVCIPVATNVGIFWPRHGILRKPGLAVIEFLPPIAPGLRVKEFMTQVEAVIEPASEALMREGGWTPAET</sequence>
<evidence type="ECO:0000313" key="5">
    <source>
        <dbReference type="EMBL" id="NBZ88201.1"/>
    </source>
</evidence>
<dbReference type="CDD" id="cd07989">
    <property type="entry name" value="LPLAT_AGPAT-like"/>
    <property type="match status" value="1"/>
</dbReference>
<dbReference type="Pfam" id="PF01553">
    <property type="entry name" value="Acyltransferase"/>
    <property type="match status" value="1"/>
</dbReference>
<proteinExistence type="predicted"/>
<accession>A0AAE4Y921</accession>
<evidence type="ECO:0000313" key="6">
    <source>
        <dbReference type="Proteomes" id="UP001193501"/>
    </source>
</evidence>
<dbReference type="InterPro" id="IPR002123">
    <property type="entry name" value="Plipid/glycerol_acylTrfase"/>
</dbReference>
<dbReference type="AlphaFoldDB" id="A0AAE4Y921"/>
<evidence type="ECO:0000256" key="3">
    <source>
        <dbReference type="ARBA" id="ARBA00023315"/>
    </source>
</evidence>
<comment type="pathway">
    <text evidence="1">Lipid metabolism.</text>
</comment>
<evidence type="ECO:0000256" key="1">
    <source>
        <dbReference type="ARBA" id="ARBA00005189"/>
    </source>
</evidence>
<dbReference type="SUPFAM" id="SSF69593">
    <property type="entry name" value="Glycerol-3-phosphate (1)-acyltransferase"/>
    <property type="match status" value="1"/>
</dbReference>
<comment type="caution">
    <text evidence="5">The sequence shown here is derived from an EMBL/GenBank/DDBJ whole genome shotgun (WGS) entry which is preliminary data.</text>
</comment>
<dbReference type="PANTHER" id="PTHR10434">
    <property type="entry name" value="1-ACYL-SN-GLYCEROL-3-PHOSPHATE ACYLTRANSFERASE"/>
    <property type="match status" value="1"/>
</dbReference>
<protein>
    <submittedName>
        <fullName evidence="5">1-acyl-sn-glycerol-3-phosphate acyltransferase</fullName>
    </submittedName>
</protein>
<dbReference type="Proteomes" id="UP001193501">
    <property type="component" value="Unassembled WGS sequence"/>
</dbReference>
<dbReference type="GO" id="GO:0006654">
    <property type="term" value="P:phosphatidic acid biosynthetic process"/>
    <property type="evidence" value="ECO:0007669"/>
    <property type="project" value="TreeGrafter"/>
</dbReference>
<name>A0AAE4Y921_9RHOB</name>
<dbReference type="PANTHER" id="PTHR10434:SF11">
    <property type="entry name" value="1-ACYL-SN-GLYCEROL-3-PHOSPHATE ACYLTRANSFERASE"/>
    <property type="match status" value="1"/>
</dbReference>
<evidence type="ECO:0000259" key="4">
    <source>
        <dbReference type="SMART" id="SM00563"/>
    </source>
</evidence>
<organism evidence="5 6">
    <name type="scientific">Stagnihabitans tardus</name>
    <dbReference type="NCBI Taxonomy" id="2699202"/>
    <lineage>
        <taxon>Bacteria</taxon>
        <taxon>Pseudomonadati</taxon>
        <taxon>Pseudomonadota</taxon>
        <taxon>Alphaproteobacteria</taxon>
        <taxon>Rhodobacterales</taxon>
        <taxon>Paracoccaceae</taxon>
        <taxon>Stagnihabitans</taxon>
    </lineage>
</organism>
<feature type="domain" description="Phospholipid/glycerol acyltransferase" evidence="4">
    <location>
        <begin position="69"/>
        <end position="182"/>
    </location>
</feature>
<keyword evidence="3 5" id="KW-0012">Acyltransferase</keyword>
<keyword evidence="6" id="KW-1185">Reference proteome</keyword>
<dbReference type="EMBL" id="JAABNR010000010">
    <property type="protein sequence ID" value="NBZ88201.1"/>
    <property type="molecule type" value="Genomic_DNA"/>
</dbReference>
<gene>
    <name evidence="5" type="ORF">GV832_11480</name>
</gene>